<dbReference type="PANTHER" id="PTHR24292:SF54">
    <property type="entry name" value="CYP9F3-RELATED"/>
    <property type="match status" value="1"/>
</dbReference>
<dbReference type="InterPro" id="IPR050476">
    <property type="entry name" value="Insect_CytP450_Detox"/>
</dbReference>
<dbReference type="PROSITE" id="PS00086">
    <property type="entry name" value="CYTOCHROME_P450"/>
    <property type="match status" value="1"/>
</dbReference>
<keyword evidence="5 9" id="KW-0560">Oxidoreductase</keyword>
<dbReference type="GO" id="GO:0016705">
    <property type="term" value="F:oxidoreductase activity, acting on paired donors, with incorporation or reduction of molecular oxygen"/>
    <property type="evidence" value="ECO:0007669"/>
    <property type="project" value="InterPro"/>
</dbReference>
<evidence type="ECO:0000256" key="7">
    <source>
        <dbReference type="ARBA" id="ARBA00023033"/>
    </source>
</evidence>
<dbReference type="Proteomes" id="UP000663874">
    <property type="component" value="Unassembled WGS sequence"/>
</dbReference>
<dbReference type="EMBL" id="CAJOBE010009707">
    <property type="protein sequence ID" value="CAF4091251.1"/>
    <property type="molecule type" value="Genomic_DNA"/>
</dbReference>
<dbReference type="Gene3D" id="1.10.630.10">
    <property type="entry name" value="Cytochrome P450"/>
    <property type="match status" value="1"/>
</dbReference>
<dbReference type="PRINTS" id="PR00465">
    <property type="entry name" value="EP450IV"/>
</dbReference>
<keyword evidence="7 9" id="KW-0503">Monooxygenase</keyword>
<keyword evidence="6 8" id="KW-0408">Iron</keyword>
<accession>A0A814VRK8</accession>
<evidence type="ECO:0000256" key="3">
    <source>
        <dbReference type="ARBA" id="ARBA00022617"/>
    </source>
</evidence>
<feature type="binding site" description="axial binding residue" evidence="8">
    <location>
        <position position="108"/>
    </location>
    <ligand>
        <name>heme</name>
        <dbReference type="ChEBI" id="CHEBI:30413"/>
    </ligand>
    <ligandPart>
        <name>Fe</name>
        <dbReference type="ChEBI" id="CHEBI:18248"/>
    </ligandPart>
</feature>
<keyword evidence="3 8" id="KW-0349">Heme</keyword>
<dbReference type="PRINTS" id="PR00385">
    <property type="entry name" value="P450"/>
</dbReference>
<evidence type="ECO:0000313" key="13">
    <source>
        <dbReference type="Proteomes" id="UP000663889"/>
    </source>
</evidence>
<dbReference type="InterPro" id="IPR002403">
    <property type="entry name" value="Cyt_P450_E_grp-IV"/>
</dbReference>
<dbReference type="Proteomes" id="UP000663889">
    <property type="component" value="Unassembled WGS sequence"/>
</dbReference>
<dbReference type="SUPFAM" id="SSF48264">
    <property type="entry name" value="Cytochrome P450"/>
    <property type="match status" value="1"/>
</dbReference>
<dbReference type="EMBL" id="CAJNOU010001360">
    <property type="protein sequence ID" value="CAF1192370.1"/>
    <property type="molecule type" value="Genomic_DNA"/>
</dbReference>
<comment type="caution">
    <text evidence="10">The sequence shown here is derived from an EMBL/GenBank/DDBJ whole genome shotgun (WGS) entry which is preliminary data.</text>
</comment>
<dbReference type="GO" id="GO:0004497">
    <property type="term" value="F:monooxygenase activity"/>
    <property type="evidence" value="ECO:0007669"/>
    <property type="project" value="UniProtKB-KW"/>
</dbReference>
<evidence type="ECO:0000256" key="6">
    <source>
        <dbReference type="ARBA" id="ARBA00023004"/>
    </source>
</evidence>
<dbReference type="EMBL" id="CAJNOO010001801">
    <property type="protein sequence ID" value="CAF1200456.1"/>
    <property type="molecule type" value="Genomic_DNA"/>
</dbReference>
<reference evidence="10" key="1">
    <citation type="submission" date="2021-02" db="EMBL/GenBank/DDBJ databases">
        <authorList>
            <person name="Nowell W R."/>
        </authorList>
    </citation>
    <scope>NUCLEOTIDE SEQUENCE</scope>
</reference>
<evidence type="ECO:0000313" key="11">
    <source>
        <dbReference type="EMBL" id="CAF1200456.1"/>
    </source>
</evidence>
<organism evidence="10 13">
    <name type="scientific">Rotaria sordida</name>
    <dbReference type="NCBI Taxonomy" id="392033"/>
    <lineage>
        <taxon>Eukaryota</taxon>
        <taxon>Metazoa</taxon>
        <taxon>Spiralia</taxon>
        <taxon>Gnathifera</taxon>
        <taxon>Rotifera</taxon>
        <taxon>Eurotatoria</taxon>
        <taxon>Bdelloidea</taxon>
        <taxon>Philodinida</taxon>
        <taxon>Philodinidae</taxon>
        <taxon>Rotaria</taxon>
    </lineage>
</organism>
<evidence type="ECO:0000313" key="12">
    <source>
        <dbReference type="EMBL" id="CAF4091251.1"/>
    </source>
</evidence>
<sequence length="161" mass="17959">MSVGANHSLTLNQLDSLVYLDCVIDETLRFYPVGQAIFRTLTVDDRLPENNVQLYKGDTVVIPFNTLAHDPQYWSIDPERFAPERFLGEDKNHHPYVFMPFGGGHRQCIGQDLARFELKVIIARMLQQVTFGDGGPKVNSGGHVTGLTITPKNVGVTIECS</sequence>
<dbReference type="OrthoDB" id="2789670at2759"/>
<keyword evidence="4 8" id="KW-0479">Metal-binding</keyword>
<dbReference type="AlphaFoldDB" id="A0A814VRK8"/>
<evidence type="ECO:0000256" key="8">
    <source>
        <dbReference type="PIRSR" id="PIRSR602403-1"/>
    </source>
</evidence>
<evidence type="ECO:0008006" key="14">
    <source>
        <dbReference type="Google" id="ProtNLM"/>
    </source>
</evidence>
<dbReference type="PANTHER" id="PTHR24292">
    <property type="entry name" value="CYTOCHROME P450"/>
    <property type="match status" value="1"/>
</dbReference>
<dbReference type="InterPro" id="IPR001128">
    <property type="entry name" value="Cyt_P450"/>
</dbReference>
<protein>
    <recommendedName>
        <fullName evidence="14">Cytochrome P450</fullName>
    </recommendedName>
</protein>
<evidence type="ECO:0000256" key="5">
    <source>
        <dbReference type="ARBA" id="ARBA00023002"/>
    </source>
</evidence>
<name>A0A814VRK8_9BILA</name>
<dbReference type="GO" id="GO:0020037">
    <property type="term" value="F:heme binding"/>
    <property type="evidence" value="ECO:0007669"/>
    <property type="project" value="InterPro"/>
</dbReference>
<dbReference type="Proteomes" id="UP000663882">
    <property type="component" value="Unassembled WGS sequence"/>
</dbReference>
<dbReference type="InterPro" id="IPR017972">
    <property type="entry name" value="Cyt_P450_CS"/>
</dbReference>
<proteinExistence type="inferred from homology"/>
<evidence type="ECO:0000313" key="10">
    <source>
        <dbReference type="EMBL" id="CAF1192370.1"/>
    </source>
</evidence>
<evidence type="ECO:0000256" key="4">
    <source>
        <dbReference type="ARBA" id="ARBA00022723"/>
    </source>
</evidence>
<dbReference type="GO" id="GO:0005506">
    <property type="term" value="F:iron ion binding"/>
    <property type="evidence" value="ECO:0007669"/>
    <property type="project" value="InterPro"/>
</dbReference>
<dbReference type="InterPro" id="IPR036396">
    <property type="entry name" value="Cyt_P450_sf"/>
</dbReference>
<dbReference type="Pfam" id="PF00067">
    <property type="entry name" value="p450"/>
    <property type="match status" value="1"/>
</dbReference>
<gene>
    <name evidence="12" type="ORF">FNK824_LOCUS30906</name>
    <name evidence="11" type="ORF">RFH988_LOCUS24569</name>
    <name evidence="10" type="ORF">SEV965_LOCUS20670</name>
</gene>
<comment type="cofactor">
    <cofactor evidence="1 8">
        <name>heme</name>
        <dbReference type="ChEBI" id="CHEBI:30413"/>
    </cofactor>
</comment>
<evidence type="ECO:0000256" key="1">
    <source>
        <dbReference type="ARBA" id="ARBA00001971"/>
    </source>
</evidence>
<evidence type="ECO:0000256" key="2">
    <source>
        <dbReference type="ARBA" id="ARBA00010617"/>
    </source>
</evidence>
<comment type="similarity">
    <text evidence="2 9">Belongs to the cytochrome P450 family.</text>
</comment>
<evidence type="ECO:0000256" key="9">
    <source>
        <dbReference type="RuleBase" id="RU000461"/>
    </source>
</evidence>